<dbReference type="NCBIfam" id="TIGR01640">
    <property type="entry name" value="F_box_assoc_1"/>
    <property type="match status" value="1"/>
</dbReference>
<dbReference type="OMA" id="AYSIINC"/>
<reference evidence="5" key="3">
    <citation type="submission" date="2015-04" db="UniProtKB">
        <authorList>
            <consortium name="EnsemblPlants"/>
        </authorList>
    </citation>
    <scope>IDENTIFICATION</scope>
    <source>
        <strain evidence="5">cv. Jemalong A17</strain>
    </source>
</reference>
<proteinExistence type="predicted"/>
<gene>
    <name evidence="5" type="primary">11410005</name>
    <name evidence="3" type="ordered locus">MTR_8g063370</name>
    <name evidence="4" type="ORF">MtrunA17_Chr8g0364721</name>
</gene>
<accession>G7LFH6</accession>
<dbReference type="EMBL" id="CM001224">
    <property type="protein sequence ID" value="AET03155.1"/>
    <property type="molecule type" value="Genomic_DNA"/>
</dbReference>
<evidence type="ECO:0000259" key="2">
    <source>
        <dbReference type="Pfam" id="PF07734"/>
    </source>
</evidence>
<reference evidence="3 6" key="2">
    <citation type="journal article" date="2014" name="BMC Genomics">
        <title>An improved genome release (version Mt4.0) for the model legume Medicago truncatula.</title>
        <authorList>
            <person name="Tang H."/>
            <person name="Krishnakumar V."/>
            <person name="Bidwell S."/>
            <person name="Rosen B."/>
            <person name="Chan A."/>
            <person name="Zhou S."/>
            <person name="Gentzbittel L."/>
            <person name="Childs K.L."/>
            <person name="Yandell M."/>
            <person name="Gundlach H."/>
            <person name="Mayer K.F."/>
            <person name="Schwartz D.C."/>
            <person name="Town C.D."/>
        </authorList>
    </citation>
    <scope>GENOME REANNOTATION</scope>
    <source>
        <strain evidence="5 6">cv. Jemalong A17</strain>
    </source>
</reference>
<dbReference type="STRING" id="3880.G7LFH6"/>
<evidence type="ECO:0000313" key="4">
    <source>
        <dbReference type="EMBL" id="RHN41309.1"/>
    </source>
</evidence>
<keyword evidence="6" id="KW-1185">Reference proteome</keyword>
<feature type="domain" description="F-box associated beta-propeller type 1" evidence="2">
    <location>
        <begin position="126"/>
        <end position="349"/>
    </location>
</feature>
<evidence type="ECO:0000313" key="5">
    <source>
        <dbReference type="EnsemblPlants" id="AET03155"/>
    </source>
</evidence>
<name>G7LFH6_MEDTR</name>
<dbReference type="PANTHER" id="PTHR31672:SF13">
    <property type="entry name" value="F-BOX PROTEIN CPR30-LIKE"/>
    <property type="match status" value="1"/>
</dbReference>
<dbReference type="SUPFAM" id="SSF81383">
    <property type="entry name" value="F-box domain"/>
    <property type="match status" value="1"/>
</dbReference>
<dbReference type="Proteomes" id="UP000265566">
    <property type="component" value="Chromosome 8"/>
</dbReference>
<dbReference type="HOGENOM" id="CLU_027176_5_0_1"/>
<dbReference type="Proteomes" id="UP000002051">
    <property type="component" value="Chromosome 8"/>
</dbReference>
<evidence type="ECO:0000313" key="7">
    <source>
        <dbReference type="Proteomes" id="UP000265566"/>
    </source>
</evidence>
<dbReference type="PANTHER" id="PTHR31672">
    <property type="entry name" value="BNACNNG10540D PROTEIN"/>
    <property type="match status" value="1"/>
</dbReference>
<protein>
    <submittedName>
        <fullName evidence="3">F-box protein interaction domain protein</fullName>
    </submittedName>
    <submittedName>
        <fullName evidence="4">Putative F-box domain-containing protein</fullName>
    </submittedName>
</protein>
<reference evidence="7" key="4">
    <citation type="journal article" date="2018" name="Nat. Plants">
        <title>Whole-genome landscape of Medicago truncatula symbiotic genes.</title>
        <authorList>
            <person name="Pecrix Y."/>
            <person name="Staton S.E."/>
            <person name="Sallet E."/>
            <person name="Lelandais-Briere C."/>
            <person name="Moreau S."/>
            <person name="Carrere S."/>
            <person name="Blein T."/>
            <person name="Jardinaud M.F."/>
            <person name="Latrasse D."/>
            <person name="Zouine M."/>
            <person name="Zahm M."/>
            <person name="Kreplak J."/>
            <person name="Mayjonade B."/>
            <person name="Satge C."/>
            <person name="Perez M."/>
            <person name="Cauet S."/>
            <person name="Marande W."/>
            <person name="Chantry-Darmon C."/>
            <person name="Lopez-Roques C."/>
            <person name="Bouchez O."/>
            <person name="Berard A."/>
            <person name="Debelle F."/>
            <person name="Munos S."/>
            <person name="Bendahmane A."/>
            <person name="Berges H."/>
            <person name="Niebel A."/>
            <person name="Buitink J."/>
            <person name="Frugier F."/>
            <person name="Benhamed M."/>
            <person name="Crespi M."/>
            <person name="Gouzy J."/>
            <person name="Gamas P."/>
        </authorList>
    </citation>
    <scope>NUCLEOTIDE SEQUENCE [LARGE SCALE GENOMIC DNA]</scope>
    <source>
        <strain evidence="7">cv. Jemalong A17</strain>
    </source>
</reference>
<dbReference type="InterPro" id="IPR050796">
    <property type="entry name" value="SCF_F-box_component"/>
</dbReference>
<feature type="region of interest" description="Disordered" evidence="1">
    <location>
        <begin position="1"/>
        <end position="23"/>
    </location>
</feature>
<reference evidence="3 6" key="1">
    <citation type="journal article" date="2011" name="Nature">
        <title>The Medicago genome provides insight into the evolution of rhizobial symbioses.</title>
        <authorList>
            <person name="Young N.D."/>
            <person name="Debelle F."/>
            <person name="Oldroyd G.E."/>
            <person name="Geurts R."/>
            <person name="Cannon S.B."/>
            <person name="Udvardi M.K."/>
            <person name="Benedito V.A."/>
            <person name="Mayer K.F."/>
            <person name="Gouzy J."/>
            <person name="Schoof H."/>
            <person name="Van de Peer Y."/>
            <person name="Proost S."/>
            <person name="Cook D.R."/>
            <person name="Meyers B.C."/>
            <person name="Spannagl M."/>
            <person name="Cheung F."/>
            <person name="De Mita S."/>
            <person name="Krishnakumar V."/>
            <person name="Gundlach H."/>
            <person name="Zhou S."/>
            <person name="Mudge J."/>
            <person name="Bharti A.K."/>
            <person name="Murray J.D."/>
            <person name="Naoumkina M.A."/>
            <person name="Rosen B."/>
            <person name="Silverstein K.A."/>
            <person name="Tang H."/>
            <person name="Rombauts S."/>
            <person name="Zhao P.X."/>
            <person name="Zhou P."/>
            <person name="Barbe V."/>
            <person name="Bardou P."/>
            <person name="Bechner M."/>
            <person name="Bellec A."/>
            <person name="Berger A."/>
            <person name="Berges H."/>
            <person name="Bidwell S."/>
            <person name="Bisseling T."/>
            <person name="Choisne N."/>
            <person name="Couloux A."/>
            <person name="Denny R."/>
            <person name="Deshpande S."/>
            <person name="Dai X."/>
            <person name="Doyle J.J."/>
            <person name="Dudez A.M."/>
            <person name="Farmer A.D."/>
            <person name="Fouteau S."/>
            <person name="Franken C."/>
            <person name="Gibelin C."/>
            <person name="Gish J."/>
            <person name="Goldstein S."/>
            <person name="Gonzalez A.J."/>
            <person name="Green P.J."/>
            <person name="Hallab A."/>
            <person name="Hartog M."/>
            <person name="Hua A."/>
            <person name="Humphray S.J."/>
            <person name="Jeong D.H."/>
            <person name="Jing Y."/>
            <person name="Jocker A."/>
            <person name="Kenton S.M."/>
            <person name="Kim D.J."/>
            <person name="Klee K."/>
            <person name="Lai H."/>
            <person name="Lang C."/>
            <person name="Lin S."/>
            <person name="Macmil S.L."/>
            <person name="Magdelenat G."/>
            <person name="Matthews L."/>
            <person name="McCorrison J."/>
            <person name="Monaghan E.L."/>
            <person name="Mun J.H."/>
            <person name="Najar F.Z."/>
            <person name="Nicholson C."/>
            <person name="Noirot C."/>
            <person name="O'Bleness M."/>
            <person name="Paule C.R."/>
            <person name="Poulain J."/>
            <person name="Prion F."/>
            <person name="Qin B."/>
            <person name="Qu C."/>
            <person name="Retzel E.F."/>
            <person name="Riddle C."/>
            <person name="Sallet E."/>
            <person name="Samain S."/>
            <person name="Samson N."/>
            <person name="Sanders I."/>
            <person name="Saurat O."/>
            <person name="Scarpelli C."/>
            <person name="Schiex T."/>
            <person name="Segurens B."/>
            <person name="Severin A.J."/>
            <person name="Sherrier D.J."/>
            <person name="Shi R."/>
            <person name="Sims S."/>
            <person name="Singer S.R."/>
            <person name="Sinharoy S."/>
            <person name="Sterck L."/>
            <person name="Viollet A."/>
            <person name="Wang B.B."/>
            <person name="Wang K."/>
            <person name="Wang M."/>
            <person name="Wang X."/>
            <person name="Warfsmann J."/>
            <person name="Weissenbach J."/>
            <person name="White D.D."/>
            <person name="White J.D."/>
            <person name="Wiley G.B."/>
            <person name="Wincker P."/>
            <person name="Xing Y."/>
            <person name="Yang L."/>
            <person name="Yao Z."/>
            <person name="Ying F."/>
            <person name="Zhai J."/>
            <person name="Zhou L."/>
            <person name="Zuber A."/>
            <person name="Denarie J."/>
            <person name="Dixon R.A."/>
            <person name="May G.D."/>
            <person name="Schwartz D.C."/>
            <person name="Rogers J."/>
            <person name="Quetier F."/>
            <person name="Town C.D."/>
            <person name="Roe B.A."/>
        </authorList>
    </citation>
    <scope>NUCLEOTIDE SEQUENCE [LARGE SCALE GENOMIC DNA]</scope>
    <source>
        <strain evidence="3">A17</strain>
        <strain evidence="5 6">cv. Jemalong A17</strain>
    </source>
</reference>
<evidence type="ECO:0000313" key="6">
    <source>
        <dbReference type="Proteomes" id="UP000002051"/>
    </source>
</evidence>
<dbReference type="AlphaFoldDB" id="G7LFH6"/>
<dbReference type="Pfam" id="PF07734">
    <property type="entry name" value="FBA_1"/>
    <property type="match status" value="1"/>
</dbReference>
<dbReference type="EnsemblPlants" id="AET03155">
    <property type="protein sequence ID" value="AET03155"/>
    <property type="gene ID" value="MTR_8g063370"/>
</dbReference>
<evidence type="ECO:0000313" key="3">
    <source>
        <dbReference type="EMBL" id="AET03155.1"/>
    </source>
</evidence>
<sequence length="398" mass="44624">MAEAPRSEKVMVPPMADPSSENKATERIHFSILSKLPIKSINRFSTVRKSWSGLFENPDFLKMFCKNLVSKYHGNNGDDVGLLFNINSKNLSLLSGDKFKPLNMVNLPSQFVDYNKHLGILGSAVDGVICLYDVYNQKNIILWNPSNNEKRVLPTNYAEDLGGIDDCIPNICVHGFGYDTVHRDFNVVQYVINDNVYSDGSLDQTDSFWQVYSLKSNKWKPLDGVRLPFLQYNPNGLEVCLDGVCHWLGRKETNSQLFLVSFNLEAFNSALTPVDADVTESSLKLMVLNGSVAMITQHADPMSFSISILGQIGVQNSWTTFFNVASSPSIKNPIAAGKKGVIFFKGNEKDGKVARFDLTSGMIERVIDFGAKENIQQIVFYKETDQILSKKRKSTHRH</sequence>
<dbReference type="KEGG" id="mtr:11410005"/>
<dbReference type="PaxDb" id="3880-AET03155"/>
<dbReference type="InterPro" id="IPR017451">
    <property type="entry name" value="F-box-assoc_interact_dom"/>
</dbReference>
<dbReference type="EMBL" id="PSQE01000008">
    <property type="protein sequence ID" value="RHN41309.1"/>
    <property type="molecule type" value="Genomic_DNA"/>
</dbReference>
<organism evidence="3 6">
    <name type="scientific">Medicago truncatula</name>
    <name type="common">Barrel medic</name>
    <name type="synonym">Medicago tribuloides</name>
    <dbReference type="NCBI Taxonomy" id="3880"/>
    <lineage>
        <taxon>Eukaryota</taxon>
        <taxon>Viridiplantae</taxon>
        <taxon>Streptophyta</taxon>
        <taxon>Embryophyta</taxon>
        <taxon>Tracheophyta</taxon>
        <taxon>Spermatophyta</taxon>
        <taxon>Magnoliopsida</taxon>
        <taxon>eudicotyledons</taxon>
        <taxon>Gunneridae</taxon>
        <taxon>Pentapetalae</taxon>
        <taxon>rosids</taxon>
        <taxon>fabids</taxon>
        <taxon>Fabales</taxon>
        <taxon>Fabaceae</taxon>
        <taxon>Papilionoideae</taxon>
        <taxon>50 kb inversion clade</taxon>
        <taxon>NPAAA clade</taxon>
        <taxon>Hologalegina</taxon>
        <taxon>IRL clade</taxon>
        <taxon>Trifolieae</taxon>
        <taxon>Medicago</taxon>
    </lineage>
</organism>
<evidence type="ECO:0000256" key="1">
    <source>
        <dbReference type="SAM" id="MobiDB-lite"/>
    </source>
</evidence>
<dbReference type="InterPro" id="IPR036047">
    <property type="entry name" value="F-box-like_dom_sf"/>
</dbReference>
<dbReference type="Gramene" id="rna47617">
    <property type="protein sequence ID" value="RHN41309.1"/>
    <property type="gene ID" value="gene47617"/>
</dbReference>
<dbReference type="InterPro" id="IPR006527">
    <property type="entry name" value="F-box-assoc_dom_typ1"/>
</dbReference>
<reference evidence="4" key="5">
    <citation type="journal article" date="2018" name="Nat. Plants">
        <title>Whole-genome landscape of Medicago truncatula symbiotic genes.</title>
        <authorList>
            <person name="Pecrix Y."/>
            <person name="Gamas P."/>
            <person name="Carrere S."/>
        </authorList>
    </citation>
    <scope>NUCLEOTIDE SEQUENCE</scope>
    <source>
        <tissue evidence="4">Leaves</tissue>
    </source>
</reference>
<dbReference type="OrthoDB" id="1867629at2759"/>